<sequence>MELNAKRAVAVEREKHLLEPIIKFGSSCNVTDRIKAHKRSFGKEKVFLDKVIETDRYTQVENTIRVYSNTSFTDETDHTHTEIIEYETESQLLSV</sequence>
<reference evidence="1" key="1">
    <citation type="journal article" date="2017" name="ISME J.">
        <title>Genomic exploration of individual giant ocean viruses.</title>
        <authorList>
            <person name="Wilson W.H."/>
            <person name="Gilg I.C."/>
            <person name="Moniruzzaman M."/>
            <person name="Field E.K."/>
            <person name="Koren S."/>
            <person name="LeCleir G.R."/>
            <person name="Martinez Martinez J."/>
            <person name="Poulton N.J."/>
            <person name="Swan B.K."/>
            <person name="Stepanauskas R."/>
            <person name="Wilhelm S.W."/>
        </authorList>
    </citation>
    <scope>NUCLEOTIDE SEQUENCE</scope>
</reference>
<gene>
    <name evidence="1" type="ORF">SAGO17_0018</name>
</gene>
<organism evidence="1">
    <name type="scientific">Mimivirus AB-566-O17</name>
    <dbReference type="NCBI Taxonomy" id="1988039"/>
    <lineage>
        <taxon>Viruses</taxon>
        <taxon>Varidnaviria</taxon>
        <taxon>Bamfordvirae</taxon>
        <taxon>Nucleocytoviricota</taxon>
        <taxon>Megaviricetes</taxon>
        <taxon>Imitervirales</taxon>
        <taxon>Mimiviridae</taxon>
        <taxon>Megamimivirinae</taxon>
        <taxon>Mimivirus</taxon>
    </lineage>
</organism>
<proteinExistence type="predicted"/>
<dbReference type="EMBL" id="KY565517">
    <property type="protein sequence ID" value="ARR74938.1"/>
    <property type="molecule type" value="Genomic_DNA"/>
</dbReference>
<accession>A0A1X9VNP6</accession>
<name>A0A1X9VNP6_9VIRU</name>
<protein>
    <submittedName>
        <fullName evidence="1">Uncharacterized protein</fullName>
    </submittedName>
</protein>
<evidence type="ECO:0000313" key="1">
    <source>
        <dbReference type="EMBL" id="ARR74938.1"/>
    </source>
</evidence>